<dbReference type="KEGG" id="sla:SERLADRAFT_441081"/>
<gene>
    <name evidence="4" type="ORF">SERLADRAFT_441081</name>
</gene>
<dbReference type="InterPro" id="IPR010829">
    <property type="entry name" value="Cerato-platanin"/>
</dbReference>
<dbReference type="GO" id="GO:0005576">
    <property type="term" value="C:extracellular region"/>
    <property type="evidence" value="ECO:0007669"/>
    <property type="project" value="UniProtKB-SubCell"/>
</dbReference>
<name>F8P5G2_SERL9</name>
<evidence type="ECO:0008006" key="5">
    <source>
        <dbReference type="Google" id="ProtNLM"/>
    </source>
</evidence>
<reference evidence="4" key="1">
    <citation type="submission" date="2011-04" db="EMBL/GenBank/DDBJ databases">
        <title>Evolution of plant cell wall degrading machinery underlies the functional diversity of forest fungi.</title>
        <authorList>
            <consortium name="US DOE Joint Genome Institute (JGI-PGF)"/>
            <person name="Eastwood D.C."/>
            <person name="Floudas D."/>
            <person name="Binder M."/>
            <person name="Majcherczyk A."/>
            <person name="Schneider P."/>
            <person name="Aerts A."/>
            <person name="Asiegbu F.O."/>
            <person name="Baker S.E."/>
            <person name="Barry K."/>
            <person name="Bendiksby M."/>
            <person name="Blumentritt M."/>
            <person name="Coutinho P.M."/>
            <person name="Cullen D."/>
            <person name="Cullen D."/>
            <person name="Gathman A."/>
            <person name="Goodell B."/>
            <person name="Henrissat B."/>
            <person name="Ihrmark K."/>
            <person name="Kauserud H."/>
            <person name="Kohler A."/>
            <person name="LaButti K."/>
            <person name="Lapidus A."/>
            <person name="Lavin J.L."/>
            <person name="Lee Y.-H."/>
            <person name="Lindquist E."/>
            <person name="Lilly W."/>
            <person name="Lucas S."/>
            <person name="Morin E."/>
            <person name="Murat C."/>
            <person name="Oguiza J.A."/>
            <person name="Park J."/>
            <person name="Pisabarro A.G."/>
            <person name="Riley R."/>
            <person name="Rosling A."/>
            <person name="Salamov A."/>
            <person name="Schmidt O."/>
            <person name="Schmutz J."/>
            <person name="Skrede I."/>
            <person name="Stenlid J."/>
            <person name="Wiebenga A."/>
            <person name="Xie X."/>
            <person name="Kues U."/>
            <person name="Hibbett D.S."/>
            <person name="Hoffmeister D."/>
            <person name="Hogberg N."/>
            <person name="Martin F."/>
            <person name="Grigoriev I.V."/>
            <person name="Watkinson S.C."/>
        </authorList>
    </citation>
    <scope>NUCLEOTIDE SEQUENCE</scope>
    <source>
        <strain evidence="4">S7.9</strain>
    </source>
</reference>
<dbReference type="Pfam" id="PF07249">
    <property type="entry name" value="Cerato-platanin"/>
    <property type="match status" value="1"/>
</dbReference>
<proteinExistence type="inferred from homology"/>
<dbReference type="SUPFAM" id="SSF50685">
    <property type="entry name" value="Barwin-like endoglucanases"/>
    <property type="match status" value="1"/>
</dbReference>
<dbReference type="GeneID" id="18815472"/>
<evidence type="ECO:0000256" key="3">
    <source>
        <dbReference type="ARBA" id="ARBA00022525"/>
    </source>
</evidence>
<dbReference type="Gene3D" id="2.40.40.10">
    <property type="entry name" value="RlpA-like domain"/>
    <property type="match status" value="1"/>
</dbReference>
<evidence type="ECO:0000256" key="2">
    <source>
        <dbReference type="ARBA" id="ARBA00010421"/>
    </source>
</evidence>
<keyword evidence="3" id="KW-0964">Secreted</keyword>
<organism>
    <name type="scientific">Serpula lacrymans var. lacrymans (strain S7.9)</name>
    <name type="common">Dry rot fungus</name>
    <dbReference type="NCBI Taxonomy" id="578457"/>
    <lineage>
        <taxon>Eukaryota</taxon>
        <taxon>Fungi</taxon>
        <taxon>Dikarya</taxon>
        <taxon>Basidiomycota</taxon>
        <taxon>Agaricomycotina</taxon>
        <taxon>Agaricomycetes</taxon>
        <taxon>Agaricomycetidae</taxon>
        <taxon>Boletales</taxon>
        <taxon>Coniophorineae</taxon>
        <taxon>Serpulaceae</taxon>
        <taxon>Serpula</taxon>
    </lineage>
</organism>
<dbReference type="EMBL" id="GL945438">
    <property type="protein sequence ID" value="EGO21849.1"/>
    <property type="molecule type" value="Genomic_DNA"/>
</dbReference>
<evidence type="ECO:0000313" key="4">
    <source>
        <dbReference type="EMBL" id="EGO21849.1"/>
    </source>
</evidence>
<accession>F8P5G2</accession>
<dbReference type="HOGENOM" id="CLU_111635_0_0_1"/>
<dbReference type="CDD" id="cd22778">
    <property type="entry name" value="DPBB_CEPL-like"/>
    <property type="match status" value="1"/>
</dbReference>
<evidence type="ECO:0000256" key="1">
    <source>
        <dbReference type="ARBA" id="ARBA00004613"/>
    </source>
</evidence>
<dbReference type="RefSeq" id="XP_007321635.1">
    <property type="nucleotide sequence ID" value="XM_007321573.1"/>
</dbReference>
<dbReference type="InterPro" id="IPR036908">
    <property type="entry name" value="RlpA-like_sf"/>
</dbReference>
<protein>
    <recommendedName>
        <fullName evidence="5">Cerato-platanin</fullName>
    </recommendedName>
</protein>
<sequence length="219" mass="23382">MPRSNRLTSRDEVRYVQTEEFGRHELGLVRILTRERLSNGFFCPVLETPAGSESLQAAFTISTPNHFPIRTLTSIMKFTSVLTSLALLALPSLSSAYYLTYDETYDNAALSLDYVACSDGVNGLISKGYTTLGSLPTFPNVGGVFAVTGWDSTACGSCWDVTYTSPTGTTNLLVTAVDTGADGFNLSLEAMNTLTNGEAVFLGNVTVTATEVAPSQCGL</sequence>
<dbReference type="Proteomes" id="UP000008064">
    <property type="component" value="Unassembled WGS sequence"/>
</dbReference>
<comment type="subcellular location">
    <subcellularLocation>
        <location evidence="1">Secreted</location>
    </subcellularLocation>
</comment>
<dbReference type="OrthoDB" id="4898945at2759"/>
<dbReference type="AlphaFoldDB" id="F8P5G2"/>
<comment type="similarity">
    <text evidence="2">Belongs to the cerato-platanin family.</text>
</comment>